<evidence type="ECO:0000259" key="8">
    <source>
        <dbReference type="Pfam" id="PF01545"/>
    </source>
</evidence>
<dbReference type="GO" id="GO:0008324">
    <property type="term" value="F:monoatomic cation transmembrane transporter activity"/>
    <property type="evidence" value="ECO:0007669"/>
    <property type="project" value="InterPro"/>
</dbReference>
<dbReference type="AlphaFoldDB" id="A0A3B0ZS92"/>
<evidence type="ECO:0000256" key="5">
    <source>
        <dbReference type="ARBA" id="ARBA00022989"/>
    </source>
</evidence>
<dbReference type="Pfam" id="PF01545">
    <property type="entry name" value="Cation_efflux"/>
    <property type="match status" value="1"/>
</dbReference>
<evidence type="ECO:0000256" key="3">
    <source>
        <dbReference type="ARBA" id="ARBA00022448"/>
    </source>
</evidence>
<dbReference type="SUPFAM" id="SSF161111">
    <property type="entry name" value="Cation efflux protein transmembrane domain-like"/>
    <property type="match status" value="1"/>
</dbReference>
<evidence type="ECO:0000256" key="1">
    <source>
        <dbReference type="ARBA" id="ARBA00004141"/>
    </source>
</evidence>
<keyword evidence="6 7" id="KW-0472">Membrane</keyword>
<dbReference type="GO" id="GO:0016020">
    <property type="term" value="C:membrane"/>
    <property type="evidence" value="ECO:0007669"/>
    <property type="project" value="UniProtKB-SubCell"/>
</dbReference>
<dbReference type="InterPro" id="IPR050291">
    <property type="entry name" value="CDF_Transporter"/>
</dbReference>
<feature type="transmembrane region" description="Helical" evidence="7">
    <location>
        <begin position="163"/>
        <end position="182"/>
    </location>
</feature>
<dbReference type="InterPro" id="IPR027469">
    <property type="entry name" value="Cation_efflux_TMD_sf"/>
</dbReference>
<dbReference type="InterPro" id="IPR058533">
    <property type="entry name" value="Cation_efflux_TM"/>
</dbReference>
<feature type="domain" description="Cation efflux protein transmembrane" evidence="8">
    <location>
        <begin position="24"/>
        <end position="217"/>
    </location>
</feature>
<evidence type="ECO:0000256" key="2">
    <source>
        <dbReference type="ARBA" id="ARBA00008114"/>
    </source>
</evidence>
<feature type="transmembrane region" description="Helical" evidence="7">
    <location>
        <begin position="121"/>
        <end position="142"/>
    </location>
</feature>
<dbReference type="InterPro" id="IPR036837">
    <property type="entry name" value="Cation_efflux_CTD_sf"/>
</dbReference>
<dbReference type="SUPFAM" id="SSF160240">
    <property type="entry name" value="Cation efflux protein cytoplasmic domain-like"/>
    <property type="match status" value="1"/>
</dbReference>
<evidence type="ECO:0000313" key="10">
    <source>
        <dbReference type="EMBL" id="VAW90953.1"/>
    </source>
</evidence>
<dbReference type="InterPro" id="IPR002524">
    <property type="entry name" value="Cation_efflux"/>
</dbReference>
<dbReference type="InterPro" id="IPR027470">
    <property type="entry name" value="Cation_efflux_CTD"/>
</dbReference>
<dbReference type="FunFam" id="1.20.1510.10:FF:000006">
    <property type="entry name" value="Divalent cation efflux transporter"/>
    <property type="match status" value="1"/>
</dbReference>
<dbReference type="PANTHER" id="PTHR43840:SF15">
    <property type="entry name" value="MITOCHONDRIAL METAL TRANSPORTER 1-RELATED"/>
    <property type="match status" value="1"/>
</dbReference>
<name>A0A3B0ZS92_9ZZZZ</name>
<feature type="transmembrane region" description="Helical" evidence="7">
    <location>
        <begin position="91"/>
        <end position="109"/>
    </location>
</feature>
<comment type="subcellular location">
    <subcellularLocation>
        <location evidence="1">Membrane</location>
        <topology evidence="1">Multi-pass membrane protein</topology>
    </subcellularLocation>
</comment>
<keyword evidence="5 7" id="KW-1133">Transmembrane helix</keyword>
<keyword evidence="3" id="KW-0813">Transport</keyword>
<comment type="similarity">
    <text evidence="2">Belongs to the cation diffusion facilitator (CDF) transporter (TC 2.A.4) family.</text>
</comment>
<dbReference type="Gene3D" id="3.30.70.1350">
    <property type="entry name" value="Cation efflux protein, cytoplasmic domain"/>
    <property type="match status" value="1"/>
</dbReference>
<feature type="domain" description="Cation efflux protein cytoplasmic" evidence="9">
    <location>
        <begin position="221"/>
        <end position="299"/>
    </location>
</feature>
<accession>A0A3B0ZS92</accession>
<dbReference type="NCBIfam" id="TIGR01297">
    <property type="entry name" value="CDF"/>
    <property type="match status" value="1"/>
</dbReference>
<dbReference type="Gene3D" id="1.20.1510.10">
    <property type="entry name" value="Cation efflux protein transmembrane domain"/>
    <property type="match status" value="1"/>
</dbReference>
<gene>
    <name evidence="10" type="ORF">MNBD_GAMMA21-2268</name>
</gene>
<evidence type="ECO:0000256" key="6">
    <source>
        <dbReference type="ARBA" id="ARBA00023136"/>
    </source>
</evidence>
<reference evidence="10" key="1">
    <citation type="submission" date="2018-06" db="EMBL/GenBank/DDBJ databases">
        <authorList>
            <person name="Zhirakovskaya E."/>
        </authorList>
    </citation>
    <scope>NUCLEOTIDE SEQUENCE</scope>
</reference>
<evidence type="ECO:0000259" key="9">
    <source>
        <dbReference type="Pfam" id="PF16916"/>
    </source>
</evidence>
<dbReference type="PANTHER" id="PTHR43840">
    <property type="entry name" value="MITOCHONDRIAL METAL TRANSPORTER 1-RELATED"/>
    <property type="match status" value="1"/>
</dbReference>
<organism evidence="10">
    <name type="scientific">hydrothermal vent metagenome</name>
    <dbReference type="NCBI Taxonomy" id="652676"/>
    <lineage>
        <taxon>unclassified sequences</taxon>
        <taxon>metagenomes</taxon>
        <taxon>ecological metagenomes</taxon>
    </lineage>
</organism>
<dbReference type="EMBL" id="UOFR01000008">
    <property type="protein sequence ID" value="VAW90953.1"/>
    <property type="molecule type" value="Genomic_DNA"/>
</dbReference>
<protein>
    <submittedName>
        <fullName evidence="10">Cobalt-zinc-cadmium resistance protein</fullName>
    </submittedName>
</protein>
<keyword evidence="4 7" id="KW-0812">Transmembrane</keyword>
<sequence length="391" mass="43130">MSHSHSQLGHSRELRYKEVRRVTLIGSAVDLSLGAAKIVGGYVATSQALIADGVHSLSDLATDIIVLYAAKHSHREADEEHPYGHGRIETLATVVLGVALVLVSIGIGIDAVDRLFNVERLMQPTVLALYIALVSVIAKEFIYHFSMRIARKYRSEMLKANAWHSRTDAISSIIVVIGVIGSMAGLNYLDAIAAVGVAMMIAKIGWDLTFQSLRELIDTGLDPERVELIRNTIMDVNGVQALHVLRTRRMGGEALVDVHIQVSPNLSVSEGHHISEQVRDQLVRGIDEVSDVMVHIDPEDDEQVASSVGLPLRRDVLKQLKAGWSAIEGASLIRDEDITLHYLAGKIRIDLVLPLTLLENGPLATRDRIMSQFDRLVTELPDIDEIIVYYR</sequence>
<proteinExistence type="inferred from homology"/>
<evidence type="ECO:0000256" key="4">
    <source>
        <dbReference type="ARBA" id="ARBA00022692"/>
    </source>
</evidence>
<dbReference type="Pfam" id="PF16916">
    <property type="entry name" value="ZT_dimer"/>
    <property type="match status" value="1"/>
</dbReference>
<evidence type="ECO:0000256" key="7">
    <source>
        <dbReference type="SAM" id="Phobius"/>
    </source>
</evidence>